<proteinExistence type="predicted"/>
<gene>
    <name evidence="1" type="ordered locus">Cyan7425_0176</name>
</gene>
<dbReference type="HOGENOM" id="CLU_3373330_0_0_3"/>
<protein>
    <submittedName>
        <fullName evidence="1">Uncharacterized protein</fullName>
    </submittedName>
</protein>
<geneLocation type="plasmid" evidence="1">
    <name>pP742502</name>
</geneLocation>
<dbReference type="KEGG" id="cyn:Cyan7425_0176"/>
<name>B8HZM3_CYAP4</name>
<dbReference type="AlphaFoldDB" id="B8HZM3"/>
<dbReference type="EMBL" id="CP001346">
    <property type="protein sequence ID" value="ACL47871.1"/>
    <property type="molecule type" value="Genomic_DNA"/>
</dbReference>
<evidence type="ECO:0000313" key="1">
    <source>
        <dbReference type="EMBL" id="ACL47871.1"/>
    </source>
</evidence>
<keyword evidence="1" id="KW-0614">Plasmid</keyword>
<accession>B8HZM3</accession>
<reference evidence="1" key="1">
    <citation type="submission" date="2009-01" db="EMBL/GenBank/DDBJ databases">
        <title>Complete sequence of plasmid2 Cyanothece sp. PCC 7425.</title>
        <authorList>
            <consortium name="US DOE Joint Genome Institute"/>
            <person name="Lucas S."/>
            <person name="Copeland A."/>
            <person name="Lapidus A."/>
            <person name="Glavina del Rio T."/>
            <person name="Dalin E."/>
            <person name="Tice H."/>
            <person name="Bruce D."/>
            <person name="Goodwin L."/>
            <person name="Pitluck S."/>
            <person name="Sims D."/>
            <person name="Meineke L."/>
            <person name="Brettin T."/>
            <person name="Detter J.C."/>
            <person name="Han C."/>
            <person name="Larimer F."/>
            <person name="Land M."/>
            <person name="Hauser L."/>
            <person name="Kyrpides N."/>
            <person name="Ovchinnikova G."/>
            <person name="Liberton M."/>
            <person name="Stoeckel J."/>
            <person name="Banerjee A."/>
            <person name="Singh A."/>
            <person name="Page L."/>
            <person name="Sato H."/>
            <person name="Zhao L."/>
            <person name="Sherman L."/>
            <person name="Pakrasi H."/>
            <person name="Richardson P."/>
        </authorList>
    </citation>
    <scope>NUCLEOTIDE SEQUENCE</scope>
    <source>
        <strain evidence="1">PCC 7425</strain>
        <plasmid evidence="1">pP742502</plasmid>
    </source>
</reference>
<sequence length="34" mass="3835">MDEIKAKVIHAQPQLELGYGQTTLNFASNEEEET</sequence>
<organism evidence="1">
    <name type="scientific">Cyanothece sp. (strain PCC 7425 / ATCC 29141)</name>
    <dbReference type="NCBI Taxonomy" id="395961"/>
    <lineage>
        <taxon>Bacteria</taxon>
        <taxon>Bacillati</taxon>
        <taxon>Cyanobacteriota</taxon>
        <taxon>Cyanophyceae</taxon>
        <taxon>Gomontiellales</taxon>
        <taxon>Cyanothecaceae</taxon>
        <taxon>Cyanothece</taxon>
    </lineage>
</organism>